<reference evidence="14 15" key="1">
    <citation type="submission" date="2020-11" db="EMBL/GenBank/DDBJ databases">
        <authorList>
            <person name="Wallbank WR R."/>
            <person name="Pardo Diaz C."/>
            <person name="Kozak K."/>
            <person name="Martin S."/>
            <person name="Jiggins C."/>
            <person name="Moest M."/>
            <person name="Warren A I."/>
            <person name="Generalovic N T."/>
            <person name="Byers J.R.P. K."/>
            <person name="Montejo-Kovacevich G."/>
            <person name="Yen C E."/>
        </authorList>
    </citation>
    <scope>NUCLEOTIDE SEQUENCE [LARGE SCALE GENOMIC DNA]</scope>
</reference>
<dbReference type="PROSITE" id="PS50862">
    <property type="entry name" value="AA_TRNA_LIGASE_II"/>
    <property type="match status" value="1"/>
</dbReference>
<dbReference type="PANTHER" id="PTHR22594:SF16">
    <property type="entry name" value="ASPARAGINE--TRNA LIGASE, CYTOPLASMIC"/>
    <property type="match status" value="1"/>
</dbReference>
<dbReference type="NCBIfam" id="TIGR00457">
    <property type="entry name" value="asnS"/>
    <property type="match status" value="1"/>
</dbReference>
<evidence type="ECO:0000313" key="15">
    <source>
        <dbReference type="Proteomes" id="UP000594454"/>
    </source>
</evidence>
<dbReference type="InterPro" id="IPR004364">
    <property type="entry name" value="Aa-tRNA-synt_II"/>
</dbReference>
<gene>
    <name evidence="14" type="ORF">HERILL_LOCUS14343</name>
</gene>
<dbReference type="InterPro" id="IPR002312">
    <property type="entry name" value="Asp/Asn-tRNA-synth_IIb"/>
</dbReference>
<dbReference type="EC" id="6.1.1.22" evidence="3"/>
<dbReference type="Pfam" id="PF20917">
    <property type="entry name" value="AsnRS_N"/>
    <property type="match status" value="1"/>
</dbReference>
<evidence type="ECO:0000256" key="10">
    <source>
        <dbReference type="ARBA" id="ARBA00029886"/>
    </source>
</evidence>
<comment type="subcellular location">
    <subcellularLocation>
        <location evidence="1">Cytoplasm</location>
    </subcellularLocation>
</comment>
<dbReference type="InterPro" id="IPR004365">
    <property type="entry name" value="NA-bd_OB_tRNA"/>
</dbReference>
<dbReference type="InterPro" id="IPR045864">
    <property type="entry name" value="aa-tRNA-synth_II/BPL/LPL"/>
</dbReference>
<name>A0A7R8V4J4_HERIL</name>
<dbReference type="Pfam" id="PF00152">
    <property type="entry name" value="tRNA-synt_2"/>
    <property type="match status" value="1"/>
</dbReference>
<dbReference type="CDD" id="cd00776">
    <property type="entry name" value="AsxRS_core"/>
    <property type="match status" value="1"/>
</dbReference>
<evidence type="ECO:0000256" key="8">
    <source>
        <dbReference type="ARBA" id="ARBA00022917"/>
    </source>
</evidence>
<dbReference type="SUPFAM" id="SSF55681">
    <property type="entry name" value="Class II aaRS and biotin synthetases"/>
    <property type="match status" value="1"/>
</dbReference>
<keyword evidence="6" id="KW-0547">Nucleotide-binding</keyword>
<dbReference type="GO" id="GO:0005737">
    <property type="term" value="C:cytoplasm"/>
    <property type="evidence" value="ECO:0007669"/>
    <property type="project" value="UniProtKB-SubCell"/>
</dbReference>
<accession>A0A7R8V4J4</accession>
<dbReference type="InterPro" id="IPR006195">
    <property type="entry name" value="aa-tRNA-synth_II"/>
</dbReference>
<comment type="catalytic activity">
    <reaction evidence="12">
        <text>tRNA(Asn) + L-asparagine + ATP = L-asparaginyl-tRNA(Asn) + AMP + diphosphate + H(+)</text>
        <dbReference type="Rhea" id="RHEA:11180"/>
        <dbReference type="Rhea" id="RHEA-COMP:9659"/>
        <dbReference type="Rhea" id="RHEA-COMP:9674"/>
        <dbReference type="ChEBI" id="CHEBI:15378"/>
        <dbReference type="ChEBI" id="CHEBI:30616"/>
        <dbReference type="ChEBI" id="CHEBI:33019"/>
        <dbReference type="ChEBI" id="CHEBI:58048"/>
        <dbReference type="ChEBI" id="CHEBI:78442"/>
        <dbReference type="ChEBI" id="CHEBI:78515"/>
        <dbReference type="ChEBI" id="CHEBI:456215"/>
        <dbReference type="EC" id="6.1.1.22"/>
    </reaction>
</comment>
<evidence type="ECO:0000256" key="5">
    <source>
        <dbReference type="ARBA" id="ARBA00022598"/>
    </source>
</evidence>
<dbReference type="CDD" id="cd04323">
    <property type="entry name" value="AsnRS_cyto_like_N"/>
    <property type="match status" value="1"/>
</dbReference>
<dbReference type="Gene3D" id="2.40.50.140">
    <property type="entry name" value="Nucleic acid-binding proteins"/>
    <property type="match status" value="1"/>
</dbReference>
<keyword evidence="8" id="KW-0648">Protein biosynthesis</keyword>
<comment type="similarity">
    <text evidence="2">Belongs to the class-II aminoacyl-tRNA synthetase family.</text>
</comment>
<organism evidence="14 15">
    <name type="scientific">Hermetia illucens</name>
    <name type="common">Black soldier fly</name>
    <dbReference type="NCBI Taxonomy" id="343691"/>
    <lineage>
        <taxon>Eukaryota</taxon>
        <taxon>Metazoa</taxon>
        <taxon>Ecdysozoa</taxon>
        <taxon>Arthropoda</taxon>
        <taxon>Hexapoda</taxon>
        <taxon>Insecta</taxon>
        <taxon>Pterygota</taxon>
        <taxon>Neoptera</taxon>
        <taxon>Endopterygota</taxon>
        <taxon>Diptera</taxon>
        <taxon>Brachycera</taxon>
        <taxon>Stratiomyomorpha</taxon>
        <taxon>Stratiomyidae</taxon>
        <taxon>Hermetiinae</taxon>
        <taxon>Hermetia</taxon>
    </lineage>
</organism>
<keyword evidence="9" id="KW-0030">Aminoacyl-tRNA synthetase</keyword>
<evidence type="ECO:0000256" key="2">
    <source>
        <dbReference type="ARBA" id="ARBA00008226"/>
    </source>
</evidence>
<dbReference type="GO" id="GO:0003676">
    <property type="term" value="F:nucleic acid binding"/>
    <property type="evidence" value="ECO:0007669"/>
    <property type="project" value="InterPro"/>
</dbReference>
<keyword evidence="5" id="KW-0436">Ligase</keyword>
<feature type="domain" description="Aminoacyl-transfer RNA synthetases class-II family profile" evidence="13">
    <location>
        <begin position="247"/>
        <end position="541"/>
    </location>
</feature>
<dbReference type="InParanoid" id="A0A7R8V4J4"/>
<dbReference type="OMA" id="RCPEEPR"/>
<dbReference type="InterPro" id="IPR048952">
    <property type="entry name" value="AsnRS_N"/>
</dbReference>
<dbReference type="SUPFAM" id="SSF50249">
    <property type="entry name" value="Nucleic acid-binding proteins"/>
    <property type="match status" value="1"/>
</dbReference>
<dbReference type="AlphaFoldDB" id="A0A7R8V4J4"/>
<dbReference type="PANTHER" id="PTHR22594">
    <property type="entry name" value="ASPARTYL/LYSYL-TRNA SYNTHETASE"/>
    <property type="match status" value="1"/>
</dbReference>
<evidence type="ECO:0000256" key="12">
    <source>
        <dbReference type="ARBA" id="ARBA00047844"/>
    </source>
</evidence>
<evidence type="ECO:0000256" key="6">
    <source>
        <dbReference type="ARBA" id="ARBA00022741"/>
    </source>
</evidence>
<keyword evidence="15" id="KW-1185">Reference proteome</keyword>
<dbReference type="FunCoup" id="A0A7R8V4J4">
    <property type="interactions" value="1989"/>
</dbReference>
<dbReference type="Proteomes" id="UP000594454">
    <property type="component" value="Chromosome 6"/>
</dbReference>
<evidence type="ECO:0000256" key="7">
    <source>
        <dbReference type="ARBA" id="ARBA00022840"/>
    </source>
</evidence>
<evidence type="ECO:0000313" key="14">
    <source>
        <dbReference type="EMBL" id="CAD7091947.1"/>
    </source>
</evidence>
<dbReference type="Pfam" id="PF01336">
    <property type="entry name" value="tRNA_anti-codon"/>
    <property type="match status" value="1"/>
</dbReference>
<evidence type="ECO:0000256" key="11">
    <source>
        <dbReference type="ARBA" id="ARBA00039867"/>
    </source>
</evidence>
<dbReference type="GO" id="GO:0005524">
    <property type="term" value="F:ATP binding"/>
    <property type="evidence" value="ECO:0007669"/>
    <property type="project" value="UniProtKB-KW"/>
</dbReference>
<dbReference type="GO" id="GO:0006421">
    <property type="term" value="P:asparaginyl-tRNA aminoacylation"/>
    <property type="evidence" value="ECO:0007669"/>
    <property type="project" value="InterPro"/>
</dbReference>
<dbReference type="PRINTS" id="PR01042">
    <property type="entry name" value="TRNASYNTHASP"/>
</dbReference>
<dbReference type="InterPro" id="IPR012340">
    <property type="entry name" value="NA-bd_OB-fold"/>
</dbReference>
<dbReference type="Gene3D" id="3.30.1910.20">
    <property type="entry name" value="asparaginyl-tRNA synthetase, N-terminal domain"/>
    <property type="match status" value="1"/>
</dbReference>
<sequence length="549" mass="62972">MASAIYTSEKRGSDEYGEGTQKVPFKTVLRAMHHVGKEPFPDIYVDDEQDSTGMKYMLAPAARIEKHKKIWTQEIMKMQQLTEKQQEDAKKREANLEEAKKIHITEDKSWGPAKCIKIVQGAKLHGIRVKISGWAQRIRRQGKSLMFIELRDGTGYLQCVLSDKLCQTYDAIRLTTESSIFVCGKIQKVPEGKSAPGNQELIVDYWEIIGLAPPGGADSVLNEYAHPDVMLDKRHIVIRGEKTSKILKMRAVLLDAFRAHFIDRGYNEVTPPTLVQTQVEGGSTLFKLQYFGEEAFLTQSSQLYLETCIPALGDVFCVAQSYRAEQSRTRRHLSEYTHVEAECPFISFNDLLDRLEDLVSDVVDRVLKSPYGHIIYELNPKFVAPKRPFRRMNYEDAIKWLKEHNITKDDGSFYEFGEDIPEAPERKMTDTINEPIMLCRFPAGIKAFYMSKCPENKLLTESVDVLLPNVGEIVGGSMRIWDSKELLEGYAKEGIDPTPYYWYTEQRVYGTQPHGGYGLGLERFLCWLLDRYHIRDVCLYPRFMGRCKP</sequence>
<dbReference type="InterPro" id="IPR004522">
    <property type="entry name" value="Asn-tRNA-ligase"/>
</dbReference>
<dbReference type="FunFam" id="3.30.930.10:FF:000040">
    <property type="entry name" value="Asparagine--tRNA ligase, cytoplasmic"/>
    <property type="match status" value="1"/>
</dbReference>
<keyword evidence="4" id="KW-0963">Cytoplasm</keyword>
<proteinExistence type="inferred from homology"/>
<dbReference type="OrthoDB" id="1931232at2759"/>
<dbReference type="GO" id="GO:0004816">
    <property type="term" value="F:asparagine-tRNA ligase activity"/>
    <property type="evidence" value="ECO:0007669"/>
    <property type="project" value="UniProtKB-EC"/>
</dbReference>
<dbReference type="EMBL" id="LR899014">
    <property type="protein sequence ID" value="CAD7091947.1"/>
    <property type="molecule type" value="Genomic_DNA"/>
</dbReference>
<evidence type="ECO:0000259" key="13">
    <source>
        <dbReference type="PROSITE" id="PS50862"/>
    </source>
</evidence>
<evidence type="ECO:0000256" key="1">
    <source>
        <dbReference type="ARBA" id="ARBA00004496"/>
    </source>
</evidence>
<evidence type="ECO:0000256" key="9">
    <source>
        <dbReference type="ARBA" id="ARBA00023146"/>
    </source>
</evidence>
<evidence type="ECO:0000256" key="4">
    <source>
        <dbReference type="ARBA" id="ARBA00022490"/>
    </source>
</evidence>
<dbReference type="Gene3D" id="3.30.930.10">
    <property type="entry name" value="Bira Bifunctional Protein, Domain 2"/>
    <property type="match status" value="1"/>
</dbReference>
<evidence type="ECO:0000256" key="3">
    <source>
        <dbReference type="ARBA" id="ARBA00012816"/>
    </source>
</evidence>
<keyword evidence="7" id="KW-0067">ATP-binding</keyword>
<protein>
    <recommendedName>
        <fullName evidence="11">Asparagine--tRNA ligase, cytoplasmic</fullName>
        <ecNumber evidence="3">6.1.1.22</ecNumber>
    </recommendedName>
    <alternativeName>
        <fullName evidence="10">Asparaginyl-tRNA synthetase</fullName>
    </alternativeName>
</protein>